<dbReference type="GO" id="GO:0009190">
    <property type="term" value="P:cyclic nucleotide biosynthetic process"/>
    <property type="evidence" value="ECO:0007669"/>
    <property type="project" value="InterPro"/>
</dbReference>
<evidence type="ECO:0000256" key="2">
    <source>
        <dbReference type="ARBA" id="ARBA00022840"/>
    </source>
</evidence>
<dbReference type="Proteomes" id="UP000604475">
    <property type="component" value="Unassembled WGS sequence"/>
</dbReference>
<dbReference type="InterPro" id="IPR001054">
    <property type="entry name" value="A/G_cyclase"/>
</dbReference>
<dbReference type="GO" id="GO:0005737">
    <property type="term" value="C:cytoplasm"/>
    <property type="evidence" value="ECO:0007669"/>
    <property type="project" value="TreeGrafter"/>
</dbReference>
<protein>
    <submittedName>
        <fullName evidence="4">AAA family ATPase</fullName>
    </submittedName>
</protein>
<organism evidence="4 5">
    <name type="scientific">Frankia nepalensis</name>
    <dbReference type="NCBI Taxonomy" id="1836974"/>
    <lineage>
        <taxon>Bacteria</taxon>
        <taxon>Bacillati</taxon>
        <taxon>Actinomycetota</taxon>
        <taxon>Actinomycetes</taxon>
        <taxon>Frankiales</taxon>
        <taxon>Frankiaceae</taxon>
        <taxon>Frankia</taxon>
    </lineage>
</organism>
<dbReference type="Gene3D" id="3.40.50.300">
    <property type="entry name" value="P-loop containing nucleotide triphosphate hydrolases"/>
    <property type="match status" value="1"/>
</dbReference>
<dbReference type="InterPro" id="IPR011990">
    <property type="entry name" value="TPR-like_helical_dom_sf"/>
</dbReference>
<dbReference type="SUPFAM" id="SSF55073">
    <property type="entry name" value="Nucleotide cyclase"/>
    <property type="match status" value="1"/>
</dbReference>
<dbReference type="SUPFAM" id="SSF48452">
    <property type="entry name" value="TPR-like"/>
    <property type="match status" value="2"/>
</dbReference>
<dbReference type="Pfam" id="PF00211">
    <property type="entry name" value="Guanylate_cyc"/>
    <property type="match status" value="1"/>
</dbReference>
<comment type="caution">
    <text evidence="4">The sequence shown here is derived from an EMBL/GenBank/DDBJ whole genome shotgun (WGS) entry which is preliminary data.</text>
</comment>
<dbReference type="SUPFAM" id="SSF52540">
    <property type="entry name" value="P-loop containing nucleoside triphosphate hydrolases"/>
    <property type="match status" value="1"/>
</dbReference>
<sequence length="1077" mass="117382">MVRCPVCKEQNPDQARFCSNCGNPLPTGRTGTRKTVTIMFIDIAGWTNIGESIDSEPLQQVKWRFFSTVSGVIKRHGGSVEKFIGDAVFGVFGIPVVHEDDALRAVRAAFDIRVAMGRLNDELRREWGLTLRIRTGINTGEVAVAGGTVTGDAVNVASRLEEAAAPDEILIGDSTYRMIRHSVTVDTIPPLVVQGKRDPLRAHRLIGLVDPSAGPGSRTPSLSLAAPVIGRNRERRRIQDAFEAVVEERICHLFTVLGPAGIGKSRMVKEFCDGVANRATVLSGRCLSYGEGIAYWPLMEMVRQATGMSADSPALEGRRRLRELLDELGVAGATEVVAALAPLVGLGGAEVGTQESFWAVRTLFQALAERRPLVLCFDDVHWAEPTLLDLIEHITDWSRDAPILLLCLTRPDLLEERRQWGGGKLNATSMLLQPLTDERCQRLIRSLMGSDDVPPALIDRITSSAAGNPLFVEQMVAALVDDGLLRRDGNGWTATGNLRDVKVPPSISALLAARLDRLDAAERRVLERAAVVGGRFYLDAVVDLSDPEERPHVASHCLALVRKELVHPDRSDLPGVEAFRFLHVLLRDCAYQATSKRQRADLHERFARWLQARMLGGPGEHDELVGYHLEQAYRYRVELGQRDATTVELGRQAASCLIEAADRVRQGDEMGAAQLLKRAIVLLPELDPLRLRAEIDLGWALYSFGRLSDADRILRQVTERARRGGEEGLRAHARLAHLRVQFATEPEGLVAVTLEEAGQALAAFVHEGDEVGAALAARSRASAYIAAGQFTAAEKAMRLAVQHAEDSGVPRASQSLRRELVSLLSWTPRPVEESISLALAALAEAGDDRGQRRALLAQLAVLTAMGGDLEAARTHLKDAEEIVWDLSGPRFDPLHSGFVVARVAVLGDDLATAERELLKSCRHLSKMGEKVFLATRAAALAEVMLALGRLDDAGKYVTRCRDAAAGDQLPAQAGWCGVHARLLAIRGRDNEALRFAETAVELAGKTDDLDGQAAALLARAEVLHRRGRKDDAAESLAAALERYHRKGNVTAAALATRAFDRLDDDGPDTTIIMPPEI</sequence>
<keyword evidence="5" id="KW-1185">Reference proteome</keyword>
<keyword evidence="1" id="KW-0547">Nucleotide-binding</keyword>
<dbReference type="InterPro" id="IPR029787">
    <property type="entry name" value="Nucleotide_cyclase"/>
</dbReference>
<evidence type="ECO:0000259" key="3">
    <source>
        <dbReference type="PROSITE" id="PS50125"/>
    </source>
</evidence>
<dbReference type="Gene3D" id="1.25.40.10">
    <property type="entry name" value="Tetratricopeptide repeat domain"/>
    <property type="match status" value="2"/>
</dbReference>
<dbReference type="EMBL" id="JAEACQ010000163">
    <property type="protein sequence ID" value="MBL7627771.1"/>
    <property type="molecule type" value="Genomic_DNA"/>
</dbReference>
<proteinExistence type="predicted"/>
<evidence type="ECO:0000313" key="5">
    <source>
        <dbReference type="Proteomes" id="UP000604475"/>
    </source>
</evidence>
<gene>
    <name evidence="4" type="ORF">I7412_11440</name>
</gene>
<dbReference type="Gene3D" id="3.30.70.1230">
    <property type="entry name" value="Nucleotide cyclase"/>
    <property type="match status" value="1"/>
</dbReference>
<evidence type="ECO:0000256" key="1">
    <source>
        <dbReference type="ARBA" id="ARBA00022741"/>
    </source>
</evidence>
<keyword evidence="2" id="KW-0067">ATP-binding</keyword>
<dbReference type="RefSeq" id="WP_203004957.1">
    <property type="nucleotide sequence ID" value="NZ_JADWYU010000082.1"/>
</dbReference>
<reference evidence="4" key="1">
    <citation type="submission" date="2020-12" db="EMBL/GenBank/DDBJ databases">
        <title>Genomic characterization of non-nitrogen-fixing Frankia strains.</title>
        <authorList>
            <person name="Carlos-Shanley C."/>
            <person name="Guerra T."/>
            <person name="Hahn D."/>
        </authorList>
    </citation>
    <scope>NUCLEOTIDE SEQUENCE</scope>
    <source>
        <strain evidence="4">CN6</strain>
    </source>
</reference>
<evidence type="ECO:0000313" key="4">
    <source>
        <dbReference type="EMBL" id="MBL7627771.1"/>
    </source>
</evidence>
<dbReference type="PANTHER" id="PTHR16305">
    <property type="entry name" value="TESTICULAR SOLUBLE ADENYLYL CYCLASE"/>
    <property type="match status" value="1"/>
</dbReference>
<dbReference type="InterPro" id="IPR041664">
    <property type="entry name" value="AAA_16"/>
</dbReference>
<accession>A0A937R9A6</accession>
<dbReference type="InterPro" id="IPR027417">
    <property type="entry name" value="P-loop_NTPase"/>
</dbReference>
<dbReference type="AlphaFoldDB" id="A0A937R9A6"/>
<dbReference type="Pfam" id="PF13191">
    <property type="entry name" value="AAA_16"/>
    <property type="match status" value="1"/>
</dbReference>
<dbReference type="GO" id="GO:0005524">
    <property type="term" value="F:ATP binding"/>
    <property type="evidence" value="ECO:0007669"/>
    <property type="project" value="UniProtKB-KW"/>
</dbReference>
<feature type="domain" description="Guanylate cyclase" evidence="3">
    <location>
        <begin position="37"/>
        <end position="161"/>
    </location>
</feature>
<dbReference type="PROSITE" id="PS50125">
    <property type="entry name" value="GUANYLATE_CYCLASE_2"/>
    <property type="match status" value="1"/>
</dbReference>
<dbReference type="CDD" id="cd07302">
    <property type="entry name" value="CHD"/>
    <property type="match status" value="1"/>
</dbReference>
<dbReference type="GO" id="GO:0035556">
    <property type="term" value="P:intracellular signal transduction"/>
    <property type="evidence" value="ECO:0007669"/>
    <property type="project" value="InterPro"/>
</dbReference>
<dbReference type="GO" id="GO:0004016">
    <property type="term" value="F:adenylate cyclase activity"/>
    <property type="evidence" value="ECO:0007669"/>
    <property type="project" value="TreeGrafter"/>
</dbReference>
<dbReference type="PANTHER" id="PTHR16305:SF28">
    <property type="entry name" value="GUANYLATE CYCLASE DOMAIN-CONTAINING PROTEIN"/>
    <property type="match status" value="1"/>
</dbReference>
<name>A0A937R9A6_9ACTN</name>
<dbReference type="SMART" id="SM00044">
    <property type="entry name" value="CYCc"/>
    <property type="match status" value="1"/>
</dbReference>